<dbReference type="AlphaFoldDB" id="A0AA40Y696"/>
<evidence type="ECO:0000313" key="3">
    <source>
        <dbReference type="Proteomes" id="UP000634179"/>
    </source>
</evidence>
<sequence>MNIYGSLLFLQGHVANAELARQLACPSTGSPTGAPQPAAPVQKPRGR</sequence>
<gene>
    <name evidence="2" type="ORF">I5V89_11160</name>
</gene>
<dbReference type="EMBL" id="JADUOV010000007">
    <property type="protein sequence ID" value="MBH1790430.1"/>
    <property type="molecule type" value="Genomic_DNA"/>
</dbReference>
<protein>
    <submittedName>
        <fullName evidence="2">Uncharacterized protein</fullName>
    </submittedName>
</protein>
<name>A0AA40Y696_STEMA</name>
<organism evidence="2 3">
    <name type="scientific">Stenotrophomonas maltophilia</name>
    <name type="common">Pseudomonas maltophilia</name>
    <name type="synonym">Xanthomonas maltophilia</name>
    <dbReference type="NCBI Taxonomy" id="40324"/>
    <lineage>
        <taxon>Bacteria</taxon>
        <taxon>Pseudomonadati</taxon>
        <taxon>Pseudomonadota</taxon>
        <taxon>Gammaproteobacteria</taxon>
        <taxon>Lysobacterales</taxon>
        <taxon>Lysobacteraceae</taxon>
        <taxon>Stenotrophomonas</taxon>
        <taxon>Stenotrophomonas maltophilia group</taxon>
    </lineage>
</organism>
<dbReference type="Proteomes" id="UP000634179">
    <property type="component" value="Unassembled WGS sequence"/>
</dbReference>
<proteinExistence type="predicted"/>
<feature type="region of interest" description="Disordered" evidence="1">
    <location>
        <begin position="26"/>
        <end position="47"/>
    </location>
</feature>
<evidence type="ECO:0000313" key="2">
    <source>
        <dbReference type="EMBL" id="MBH1790430.1"/>
    </source>
</evidence>
<evidence type="ECO:0000256" key="1">
    <source>
        <dbReference type="SAM" id="MobiDB-lite"/>
    </source>
</evidence>
<accession>A0AA40Y696</accession>
<reference evidence="2" key="1">
    <citation type="submission" date="2020-11" db="EMBL/GenBank/DDBJ databases">
        <title>Enhanced detection system for hospital associated transmission using whole genome sequencing surveillance.</title>
        <authorList>
            <person name="Harrison L.H."/>
            <person name="Van Tyne D."/>
            <person name="Marsh J.W."/>
            <person name="Griffith M.P."/>
            <person name="Snyder D.J."/>
            <person name="Cooper V.S."/>
            <person name="Mustapha M."/>
        </authorList>
    </citation>
    <scope>NUCLEOTIDE SEQUENCE</scope>
    <source>
        <strain evidence="2">STEN00053</strain>
    </source>
</reference>
<comment type="caution">
    <text evidence="2">The sequence shown here is derived from an EMBL/GenBank/DDBJ whole genome shotgun (WGS) entry which is preliminary data.</text>
</comment>